<name>A0A099HZX4_CLOIN</name>
<evidence type="ECO:0000313" key="1">
    <source>
        <dbReference type="EMBL" id="KGJ51289.1"/>
    </source>
</evidence>
<dbReference type="RefSeq" id="WP_044908211.1">
    <property type="nucleotide sequence ID" value="NZ_JAQCQO010000069.1"/>
</dbReference>
<accession>A0A099HZX4</accession>
<comment type="caution">
    <text evidence="1">The sequence shown here is derived from an EMBL/GenBank/DDBJ whole genome shotgun (WGS) entry which is preliminary data.</text>
</comment>
<sequence length="87" mass="10181">MDIAYPDFMDNKGVLYVIFNTSKGENLSSKTKYYFEIINVDLAIIKKYNKTLTSVVKRPEIRDTFYSSLNTDGYVEVYTKKYLLKVN</sequence>
<reference evidence="1 2" key="1">
    <citation type="submission" date="2014-08" db="EMBL/GenBank/DDBJ databases">
        <title>Clostridium innocuum, an unnegligible vancomycin-resistant pathogen causing extra-intestinal infections.</title>
        <authorList>
            <person name="Feng Y."/>
            <person name="Chiu C.-H."/>
        </authorList>
    </citation>
    <scope>NUCLEOTIDE SEQUENCE [LARGE SCALE GENOMIC DNA]</scope>
    <source>
        <strain evidence="1 2">AN88</strain>
    </source>
</reference>
<protein>
    <submittedName>
        <fullName evidence="1">Uncharacterized protein</fullName>
    </submittedName>
</protein>
<dbReference type="EMBL" id="JQIF01000131">
    <property type="protein sequence ID" value="KGJ51289.1"/>
    <property type="molecule type" value="Genomic_DNA"/>
</dbReference>
<organism evidence="1 2">
    <name type="scientific">Clostridium innocuum</name>
    <dbReference type="NCBI Taxonomy" id="1522"/>
    <lineage>
        <taxon>Bacteria</taxon>
        <taxon>Bacillati</taxon>
        <taxon>Bacillota</taxon>
        <taxon>Clostridia</taxon>
        <taxon>Eubacteriales</taxon>
        <taxon>Clostridiaceae</taxon>
        <taxon>Clostridium</taxon>
    </lineage>
</organism>
<evidence type="ECO:0000313" key="2">
    <source>
        <dbReference type="Proteomes" id="UP000030008"/>
    </source>
</evidence>
<dbReference type="AlphaFoldDB" id="A0A099HZX4"/>
<dbReference type="Proteomes" id="UP000030008">
    <property type="component" value="Unassembled WGS sequence"/>
</dbReference>
<gene>
    <name evidence="1" type="ORF">CIAN88_21715</name>
</gene>
<proteinExistence type="predicted"/>